<proteinExistence type="predicted"/>
<reference evidence="2 3" key="1">
    <citation type="submission" date="2024-01" db="EMBL/GenBank/DDBJ databases">
        <title>The complete chloroplast genome sequence of Lithospermum erythrorhizon: insights into the phylogenetic relationship among Boraginaceae species and the maternal lineages of purple gromwells.</title>
        <authorList>
            <person name="Okada T."/>
            <person name="Watanabe K."/>
        </authorList>
    </citation>
    <scope>NUCLEOTIDE SEQUENCE [LARGE SCALE GENOMIC DNA]</scope>
</reference>
<dbReference type="AlphaFoldDB" id="A0AAV3Q6F6"/>
<name>A0AAV3Q6F6_LITER</name>
<feature type="region of interest" description="Disordered" evidence="1">
    <location>
        <begin position="1"/>
        <end position="129"/>
    </location>
</feature>
<evidence type="ECO:0000313" key="2">
    <source>
        <dbReference type="EMBL" id="GAA0159520.1"/>
    </source>
</evidence>
<feature type="compositionally biased region" description="Basic and acidic residues" evidence="1">
    <location>
        <begin position="41"/>
        <end position="50"/>
    </location>
</feature>
<organism evidence="2 3">
    <name type="scientific">Lithospermum erythrorhizon</name>
    <name type="common">Purple gromwell</name>
    <name type="synonym">Lithospermum officinale var. erythrorhizon</name>
    <dbReference type="NCBI Taxonomy" id="34254"/>
    <lineage>
        <taxon>Eukaryota</taxon>
        <taxon>Viridiplantae</taxon>
        <taxon>Streptophyta</taxon>
        <taxon>Embryophyta</taxon>
        <taxon>Tracheophyta</taxon>
        <taxon>Spermatophyta</taxon>
        <taxon>Magnoliopsida</taxon>
        <taxon>eudicotyledons</taxon>
        <taxon>Gunneridae</taxon>
        <taxon>Pentapetalae</taxon>
        <taxon>asterids</taxon>
        <taxon>lamiids</taxon>
        <taxon>Boraginales</taxon>
        <taxon>Boraginaceae</taxon>
        <taxon>Boraginoideae</taxon>
        <taxon>Lithospermeae</taxon>
        <taxon>Lithospermum</taxon>
    </lineage>
</organism>
<sequence length="129" mass="14576">MAGNAPTRPKVSTRAQSALGATNNPGLDNIPLITQKRSQKPPREGTPERERRRRPNLGKHKERSHHARKSSNSNYTPTRTRQRSRSHSSDSHTRQTSHKYGYDLTTSDSSPERSPRRENWSGHKGVVTS</sequence>
<protein>
    <submittedName>
        <fullName evidence="2">Uncharacterized protein</fullName>
    </submittedName>
</protein>
<keyword evidence="3" id="KW-1185">Reference proteome</keyword>
<dbReference type="EMBL" id="BAABME010003623">
    <property type="protein sequence ID" value="GAA0159520.1"/>
    <property type="molecule type" value="Genomic_DNA"/>
</dbReference>
<feature type="compositionally biased region" description="Basic residues" evidence="1">
    <location>
        <begin position="51"/>
        <end position="69"/>
    </location>
</feature>
<evidence type="ECO:0000313" key="3">
    <source>
        <dbReference type="Proteomes" id="UP001454036"/>
    </source>
</evidence>
<feature type="compositionally biased region" description="Polar residues" evidence="1">
    <location>
        <begin position="13"/>
        <end position="26"/>
    </location>
</feature>
<comment type="caution">
    <text evidence="2">The sequence shown here is derived from an EMBL/GenBank/DDBJ whole genome shotgun (WGS) entry which is preliminary data.</text>
</comment>
<evidence type="ECO:0000256" key="1">
    <source>
        <dbReference type="SAM" id="MobiDB-lite"/>
    </source>
</evidence>
<dbReference type="Proteomes" id="UP001454036">
    <property type="component" value="Unassembled WGS sequence"/>
</dbReference>
<gene>
    <name evidence="2" type="ORF">LIER_16274</name>
</gene>
<feature type="compositionally biased region" description="Basic and acidic residues" evidence="1">
    <location>
        <begin position="110"/>
        <end position="121"/>
    </location>
</feature>
<accession>A0AAV3Q6F6</accession>